<protein>
    <recommendedName>
        <fullName evidence="5">Virion core protein</fullName>
    </recommendedName>
</protein>
<gene>
    <name evidence="3" type="ORF">JCM21531_2879</name>
</gene>
<dbReference type="Proteomes" id="UP000019109">
    <property type="component" value="Unassembled WGS sequence"/>
</dbReference>
<dbReference type="InterPro" id="IPR025874">
    <property type="entry name" value="DZR"/>
</dbReference>
<dbReference type="SUPFAM" id="SSF117892">
    <property type="entry name" value="Band 7/SPFH domain"/>
    <property type="match status" value="1"/>
</dbReference>
<evidence type="ECO:0000313" key="4">
    <source>
        <dbReference type="Proteomes" id="UP000019109"/>
    </source>
</evidence>
<dbReference type="STRING" id="1294263.JCM21531_2879"/>
<dbReference type="PANTHER" id="PTHR37826">
    <property type="entry name" value="FLOTILLIN BAND_7_5 DOMAIN PROTEIN"/>
    <property type="match status" value="1"/>
</dbReference>
<name>W4V7K8_9FIRM</name>
<dbReference type="CDD" id="cd03408">
    <property type="entry name" value="SPFH_like_u1"/>
    <property type="match status" value="1"/>
</dbReference>
<evidence type="ECO:0000259" key="1">
    <source>
        <dbReference type="Pfam" id="PF12773"/>
    </source>
</evidence>
<dbReference type="EMBL" id="BAVR01000036">
    <property type="protein sequence ID" value="GAE89360.1"/>
    <property type="molecule type" value="Genomic_DNA"/>
</dbReference>
<evidence type="ECO:0000259" key="2">
    <source>
        <dbReference type="Pfam" id="PF13421"/>
    </source>
</evidence>
<dbReference type="RefSeq" id="WP_038289565.1">
    <property type="nucleotide sequence ID" value="NZ_BAVR01000036.1"/>
</dbReference>
<dbReference type="AlphaFoldDB" id="W4V7K8"/>
<keyword evidence="4" id="KW-1185">Reference proteome</keyword>
<dbReference type="Gene3D" id="3.30.479.30">
    <property type="entry name" value="Band 7 domain"/>
    <property type="match status" value="1"/>
</dbReference>
<dbReference type="Pfam" id="PF12773">
    <property type="entry name" value="DZR"/>
    <property type="match status" value="1"/>
</dbReference>
<feature type="domain" description="SPFH" evidence="2">
    <location>
        <begin position="26"/>
        <end position="233"/>
    </location>
</feature>
<comment type="caution">
    <text evidence="3">The sequence shown here is derived from an EMBL/GenBank/DDBJ whole genome shotgun (WGS) entry which is preliminary data.</text>
</comment>
<dbReference type="InterPro" id="IPR033880">
    <property type="entry name" value="SPFH_YdjI"/>
</dbReference>
<dbReference type="PANTHER" id="PTHR37826:SF2">
    <property type="entry name" value="ZINC-RIBBON DOMAIN-CONTAINING PROTEIN"/>
    <property type="match status" value="1"/>
</dbReference>
<organism evidence="3 4">
    <name type="scientific">Acetivibrio straminisolvens JCM 21531</name>
    <dbReference type="NCBI Taxonomy" id="1294263"/>
    <lineage>
        <taxon>Bacteria</taxon>
        <taxon>Bacillati</taxon>
        <taxon>Bacillota</taxon>
        <taxon>Clostridia</taxon>
        <taxon>Eubacteriales</taxon>
        <taxon>Oscillospiraceae</taxon>
        <taxon>Acetivibrio</taxon>
    </lineage>
</organism>
<dbReference type="InterPro" id="IPR036013">
    <property type="entry name" value="Band_7/SPFH_dom_sf"/>
</dbReference>
<dbReference type="OrthoDB" id="9788304at2"/>
<dbReference type="Pfam" id="PF13421">
    <property type="entry name" value="Band_7_1"/>
    <property type="match status" value="1"/>
</dbReference>
<evidence type="ECO:0008006" key="5">
    <source>
        <dbReference type="Google" id="ProtNLM"/>
    </source>
</evidence>
<feature type="domain" description="DZANK-type" evidence="1">
    <location>
        <begin position="337"/>
        <end position="380"/>
    </location>
</feature>
<accession>W4V7K8</accession>
<sequence>MGLINFIKGQFIEVIEWTDSTADTIVYRFPVANKEIKMGAQLTVRESQVAVFINEGQLADVFEPGRYELTTENMPILTKLKSWKYGFNSPFKAEVYFINTRLFTEQTWGTQSPLPMLDPMFGPIEVGARGTYSFRVSDPVKFLRDVSGTRGTMATQDLTKTLRSYIMTYLKDTVAESKKSFFEMQSNMPEFAEMVKLNAKSKFEALGLELAELTVESLILPEELRKAYQEGAQINLMGGMDTYAKKRTLDAMNTAAGNQGGGSFAGMGAGMGAGAAIGNMMGQVFGGGFQQNPQYYQPQPQPQQQGVVCSACKASAPLGTKFCPNCGKSLVEEKDRCIKCNHEINKGAKFCPECGEKQEQACSNCGTKLSPGTKFCSQCGSKVE</sequence>
<reference evidence="3" key="1">
    <citation type="journal article" date="2014" name="Genome Announc.">
        <title>Draft Genome Sequence of Clostridium straminisolvens Strain JCM 21531T, Isolated from a Cellulose-Degrading Bacterial Community.</title>
        <authorList>
            <person name="Yuki M."/>
            <person name="Oshima K."/>
            <person name="Suda W."/>
            <person name="Sakamoto M."/>
            <person name="Kitamura K."/>
            <person name="Iida T."/>
            <person name="Hattori M."/>
            <person name="Ohkuma M."/>
        </authorList>
    </citation>
    <scope>NUCLEOTIDE SEQUENCE [LARGE SCALE GENOMIC DNA]</scope>
    <source>
        <strain evidence="3">JCM 21531</strain>
    </source>
</reference>
<proteinExistence type="predicted"/>
<evidence type="ECO:0000313" key="3">
    <source>
        <dbReference type="EMBL" id="GAE89360.1"/>
    </source>
</evidence>